<accession>A0A8A1M966</accession>
<organism evidence="1 2">
    <name type="scientific">Ajellomyces capsulatus</name>
    <name type="common">Darling's disease fungus</name>
    <name type="synonym">Histoplasma capsulatum</name>
    <dbReference type="NCBI Taxonomy" id="5037"/>
    <lineage>
        <taxon>Eukaryota</taxon>
        <taxon>Fungi</taxon>
        <taxon>Dikarya</taxon>
        <taxon>Ascomycota</taxon>
        <taxon>Pezizomycotina</taxon>
        <taxon>Eurotiomycetes</taxon>
        <taxon>Eurotiomycetidae</taxon>
        <taxon>Onygenales</taxon>
        <taxon>Ajellomycetaceae</taxon>
        <taxon>Histoplasma</taxon>
    </lineage>
</organism>
<dbReference type="EMBL" id="CP069111">
    <property type="protein sequence ID" value="QSS61790.1"/>
    <property type="molecule type" value="Genomic_DNA"/>
</dbReference>
<evidence type="ECO:0000313" key="1">
    <source>
        <dbReference type="EMBL" id="QSS61790.1"/>
    </source>
</evidence>
<evidence type="ECO:0000313" key="2">
    <source>
        <dbReference type="Proteomes" id="UP000663671"/>
    </source>
</evidence>
<protein>
    <submittedName>
        <fullName evidence="1">Uncharacterized protein</fullName>
    </submittedName>
</protein>
<reference evidence="1" key="1">
    <citation type="submission" date="2021-01" db="EMBL/GenBank/DDBJ databases">
        <title>Chromosome-level genome assembly of a human fungal pathogen reveals clustering of transcriptionally co-regulated genes.</title>
        <authorList>
            <person name="Voorhies M."/>
            <person name="Cohen S."/>
            <person name="Shea T.P."/>
            <person name="Petrus S."/>
            <person name="Munoz J.F."/>
            <person name="Poplawski S."/>
            <person name="Goldman W.E."/>
            <person name="Michael T."/>
            <person name="Cuomo C.A."/>
            <person name="Sil A."/>
            <person name="Beyhan S."/>
        </authorList>
    </citation>
    <scope>NUCLEOTIDE SEQUENCE</scope>
    <source>
        <strain evidence="1">WU24</strain>
    </source>
</reference>
<dbReference type="VEuPathDB" id="FungiDB:I7I51_03967"/>
<gene>
    <name evidence="1" type="ORF">I7I51_03967</name>
</gene>
<dbReference type="OrthoDB" id="10589454at2759"/>
<dbReference type="AlphaFoldDB" id="A0A8A1M966"/>
<sequence>MALGSNMLGVGSDFGHGSTTWLKIKLVNLEIGELADVVRCSSHTEDFPAKTLRIKLRMPNSTTHHGLEAKNHHKLASGNNCNLKGWSENGIAPIPWYFCNRCAWMSPKFRLDRSLSSFCKQDSYLPRHLIRNSMPPSRFTSTHPQRKHLEMSVIAFVSAIIAYFRTKRFGKRLSSNSEQRKATMRVLKWDNTDPESLPIIPS</sequence>
<dbReference type="Proteomes" id="UP000663671">
    <property type="component" value="Chromosome 5"/>
</dbReference>
<proteinExistence type="predicted"/>
<name>A0A8A1M966_AJECA</name>